<organism evidence="3 4">
    <name type="scientific">Talaromyces pinophilus</name>
    <name type="common">Penicillium pinophilum</name>
    <dbReference type="NCBI Taxonomy" id="128442"/>
    <lineage>
        <taxon>Eukaryota</taxon>
        <taxon>Fungi</taxon>
        <taxon>Dikarya</taxon>
        <taxon>Ascomycota</taxon>
        <taxon>Pezizomycotina</taxon>
        <taxon>Eurotiomycetes</taxon>
        <taxon>Eurotiomycetidae</taxon>
        <taxon>Eurotiales</taxon>
        <taxon>Trichocomaceae</taxon>
        <taxon>Talaromyces</taxon>
        <taxon>Talaromyces sect. Talaromyces</taxon>
    </lineage>
</organism>
<reference evidence="4" key="1">
    <citation type="journal article" date="2015" name="Genome Announc.">
        <title>Draft genome sequence of Talaromyces cellulolyticus strain Y-94, a source of lignocellulosic biomass-degrading enzymes.</title>
        <authorList>
            <person name="Fujii T."/>
            <person name="Koike H."/>
            <person name="Sawayama S."/>
            <person name="Yano S."/>
            <person name="Inoue H."/>
        </authorList>
    </citation>
    <scope>NUCLEOTIDE SEQUENCE [LARGE SCALE GENOMIC DNA]</scope>
    <source>
        <strain evidence="4">Y-94</strain>
    </source>
</reference>
<dbReference type="InterPro" id="IPR011990">
    <property type="entry name" value="TPR-like_helical_dom_sf"/>
</dbReference>
<dbReference type="InterPro" id="IPR027417">
    <property type="entry name" value="P-loop_NTPase"/>
</dbReference>
<dbReference type="Gene3D" id="3.40.50.300">
    <property type="entry name" value="P-loop containing nucleotide triphosphate hydrolases"/>
    <property type="match status" value="1"/>
</dbReference>
<comment type="caution">
    <text evidence="3">The sequence shown here is derived from an EMBL/GenBank/DDBJ whole genome shotgun (WGS) entry which is preliminary data.</text>
</comment>
<dbReference type="Proteomes" id="UP000053095">
    <property type="component" value="Unassembled WGS sequence"/>
</dbReference>
<evidence type="ECO:0000313" key="4">
    <source>
        <dbReference type="Proteomes" id="UP000053095"/>
    </source>
</evidence>
<feature type="compositionally biased region" description="Polar residues" evidence="1">
    <location>
        <begin position="331"/>
        <end position="343"/>
    </location>
</feature>
<evidence type="ECO:0000259" key="2">
    <source>
        <dbReference type="Pfam" id="PF25000"/>
    </source>
</evidence>
<dbReference type="PANTHER" id="PTHR46082:SF6">
    <property type="entry name" value="AAA+ ATPASE DOMAIN-CONTAINING PROTEIN-RELATED"/>
    <property type="match status" value="1"/>
</dbReference>
<evidence type="ECO:0000313" key="3">
    <source>
        <dbReference type="EMBL" id="GAM36942.1"/>
    </source>
</evidence>
<dbReference type="SUPFAM" id="SSF52540">
    <property type="entry name" value="P-loop containing nucleoside triphosphate hydrolases"/>
    <property type="match status" value="1"/>
</dbReference>
<name>A0A6V8H7R6_TALPI</name>
<dbReference type="EMBL" id="DF933818">
    <property type="protein sequence ID" value="GAM36942.1"/>
    <property type="molecule type" value="Genomic_DNA"/>
</dbReference>
<dbReference type="PANTHER" id="PTHR46082">
    <property type="entry name" value="ATP/GTP-BINDING PROTEIN-RELATED"/>
    <property type="match status" value="1"/>
</dbReference>
<accession>A0A6V8H7R6</accession>
<protein>
    <recommendedName>
        <fullName evidence="2">DUF7779 domain-containing protein</fullName>
    </recommendedName>
</protein>
<sequence length="1356" mass="151696">MENPAIDHPSDNEQPGRGVDGMGASAAQKKIDSPQTQSNASVEALDSLLNIAEATTACQNSLTECLAIESLREEWAEDRLADFKLWDASVGASSNKKASLEERLILKRHVRNVVLDLLIVLKSTIDQCRELGHKADQHAYTTVVDDEHGADKAYENPASTGSGSNLDSVSEMLLEAVQTADTLLNDLVRLSVVIRKAAINSHNLKADSLFHYEHPDLQALQRHLRYVIMFRPKCLEDERNAFWDGLGTDFLELSISEKSDCLNRLEVDSWKFSLTSNQLTAVQERLISANLRRNHRFRYSQRHALKLGQDKSRPAANTVYKPGLALGHIPDTSQPQGTSTNPSHHLAIDTKAQTEDPIGSILSDTTASAVDSKLMEDAATSVATSQQSGTTTSAVASRIKTQYPRPPRLKERALNLNCPCCCRPLQKKDLKWHQWRKHINGDLHPYTCVLNVCTTPDALYRNKEEWIKHMTDDHSHSAFYWECSLCDDSLQFGSHDAFKTHVIGVHGDAITDVLAFVKVCSKPKILDGMGCPLCSVVDFKEDESGEQLLDHVAEHVHSFALSSLPLLYDDDEDGKKNAYFETNAYFGDSDENLSVASRGTVPEEKDLDELSSTAHAPSVGGGASEECDSQAVLAKSISQIKQSEIFQAGGDRLTISALKKWSFEQLGHERDARIKAWSSTMADVEVAIVSPLPNDAYPTDDQDEGKVVHSPDHDAVAAKEVETVVKPRVSFSTFRNSHSGEQVGHNAGEIDHHYPAERPETPPSPSLSIPFLRDPDFINRGTILDQLHHERCAGPGSRMALVGLGGVGKSQLAIEYAYQIHEREPETWVFWIHAGNAARFEQGYRDLADTVRLVGRRDPNANIFKLVHDWLRNSKNGKWILILDNIDDANFLLEHPVTTQGQAGHESGRVDQSLQHYLPHSPNGSLLITSRSREAALKLVEQQQNIIAVDLMDEGDARALFKKKLGKEDKKENNSQDIVELAAALEFIPLAIVQAAGYISDPDRACSVRQFLDEFQKSDRKKIYLLGYKEGSFRRDWDAENSILMTWQISFDNIRQSHHSAANLLSLMSFFDSQGIPKALLRNYGERDSVETHSNDDNDSELQSSMTDEFNNDILVLRRYSLISVNADRTAFNMHSLVQLATRRWLEANGELEKWKWQYIQNLNVEFPTEEYEYENWEQRRILFPHAKSAARQQPQGRDALIEWASVLYKAAWYSWSRGFSDEGEILSVKAMETWKKYLGPEHEKTLSSVHMVALTYRSQGRWKEAEELFAQVMEMREKVLGAEHPDTLDSMANLALVWKAQGYSAEALDLMKDCVQLQAKVLGLGHPDTVVSSTVLVGWQAENLAIDVPEANGGT</sequence>
<feature type="region of interest" description="Disordered" evidence="1">
    <location>
        <begin position="735"/>
        <end position="768"/>
    </location>
</feature>
<feature type="compositionally biased region" description="Basic and acidic residues" evidence="1">
    <location>
        <begin position="748"/>
        <end position="760"/>
    </location>
</feature>
<keyword evidence="4" id="KW-1185">Reference proteome</keyword>
<proteinExistence type="predicted"/>
<dbReference type="Pfam" id="PF25000">
    <property type="entry name" value="DUF7779"/>
    <property type="match status" value="1"/>
</dbReference>
<feature type="region of interest" description="Disordered" evidence="1">
    <location>
        <begin position="604"/>
        <end position="624"/>
    </location>
</feature>
<feature type="region of interest" description="Disordered" evidence="1">
    <location>
        <begin position="1"/>
        <end position="38"/>
    </location>
</feature>
<dbReference type="InterPro" id="IPR053137">
    <property type="entry name" value="NLR-like"/>
</dbReference>
<dbReference type="InterPro" id="IPR056681">
    <property type="entry name" value="DUF7779"/>
</dbReference>
<feature type="domain" description="DUF7779" evidence="2">
    <location>
        <begin position="1056"/>
        <end position="1147"/>
    </location>
</feature>
<feature type="region of interest" description="Disordered" evidence="1">
    <location>
        <begin position="323"/>
        <end position="344"/>
    </location>
</feature>
<dbReference type="Pfam" id="PF13374">
    <property type="entry name" value="TPR_10"/>
    <property type="match status" value="2"/>
</dbReference>
<evidence type="ECO:0000256" key="1">
    <source>
        <dbReference type="SAM" id="MobiDB-lite"/>
    </source>
</evidence>
<dbReference type="SUPFAM" id="SSF48452">
    <property type="entry name" value="TPR-like"/>
    <property type="match status" value="1"/>
</dbReference>
<gene>
    <name evidence="3" type="ORF">TCE0_022r06437</name>
</gene>
<dbReference type="Gene3D" id="1.25.40.10">
    <property type="entry name" value="Tetratricopeptide repeat domain"/>
    <property type="match status" value="1"/>
</dbReference>